<name>A0A0B1R4J0_9GAMM</name>
<dbReference type="CDD" id="cd12156">
    <property type="entry name" value="HPPR"/>
    <property type="match status" value="1"/>
</dbReference>
<sequence length="313" mass="33700">MSASQPQILIIQPLMPQLDAKLSQHFQCHRLYDYQEPALFLQRQGKDIQGIVTRGDVGVETAILEQLPACKAIAVFGVGTDRIDLRYTADHDIQVSITSDILTDDVADLAMTLTLAFSRNLVANHLFARSGEWESTGASLATKASGKRMGIAGLGAIGLAIARRAEAFGMEIAYTARSAKDVSYKRCDNIEQLAAFSDFLVLSLPGSPENLQLVDARVLAALGKEGVLINIARGTVVNENDLIQALQQGTIKGAALDVFAQEPVIPAALRELDNVLLTPHIGSATHETREGMANNVLENMLAFFSTGKMLTAI</sequence>
<dbReference type="SUPFAM" id="SSF52283">
    <property type="entry name" value="Formate/glycerate dehydrogenase catalytic domain-like"/>
    <property type="match status" value="1"/>
</dbReference>
<keyword evidence="1" id="KW-0521">NADP</keyword>
<evidence type="ECO:0000256" key="2">
    <source>
        <dbReference type="ARBA" id="ARBA00023002"/>
    </source>
</evidence>
<dbReference type="InterPro" id="IPR006140">
    <property type="entry name" value="D-isomer_DH_NAD-bd"/>
</dbReference>
<dbReference type="Pfam" id="PF00389">
    <property type="entry name" value="2-Hacid_dh"/>
    <property type="match status" value="1"/>
</dbReference>
<dbReference type="GO" id="GO:0016618">
    <property type="term" value="F:hydroxypyruvate reductase [NAD(P)H] activity"/>
    <property type="evidence" value="ECO:0007669"/>
    <property type="project" value="TreeGrafter"/>
</dbReference>
<evidence type="ECO:0000259" key="5">
    <source>
        <dbReference type="Pfam" id="PF00389"/>
    </source>
</evidence>
<evidence type="ECO:0000256" key="4">
    <source>
        <dbReference type="RuleBase" id="RU003719"/>
    </source>
</evidence>
<dbReference type="Proteomes" id="UP000030853">
    <property type="component" value="Unassembled WGS sequence"/>
</dbReference>
<dbReference type="RefSeq" id="WP_039335267.1">
    <property type="nucleotide sequence ID" value="NZ_JTJJ01000096.1"/>
</dbReference>
<dbReference type="InterPro" id="IPR050223">
    <property type="entry name" value="D-isomer_2-hydroxyacid_DH"/>
</dbReference>
<dbReference type="EMBL" id="JTJJ01000096">
    <property type="protein sequence ID" value="KHJ66102.1"/>
    <property type="molecule type" value="Genomic_DNA"/>
</dbReference>
<dbReference type="InterPro" id="IPR006139">
    <property type="entry name" value="D-isomer_2_OHA_DH_cat_dom"/>
</dbReference>
<protein>
    <submittedName>
        <fullName evidence="7">Dihydrofolate reductase</fullName>
    </submittedName>
</protein>
<dbReference type="FunFam" id="3.40.50.720:FF:000213">
    <property type="entry name" value="Putative 2-hydroxyacid dehydrogenase"/>
    <property type="match status" value="1"/>
</dbReference>
<feature type="domain" description="D-isomer specific 2-hydroxyacid dehydrogenase NAD-binding" evidence="6">
    <location>
        <begin position="112"/>
        <end position="282"/>
    </location>
</feature>
<evidence type="ECO:0000256" key="1">
    <source>
        <dbReference type="ARBA" id="ARBA00022857"/>
    </source>
</evidence>
<keyword evidence="2 4" id="KW-0560">Oxidoreductase</keyword>
<organism evidence="7 8">
    <name type="scientific">Pantoea rodasii</name>
    <dbReference type="NCBI Taxonomy" id="1076549"/>
    <lineage>
        <taxon>Bacteria</taxon>
        <taxon>Pseudomonadati</taxon>
        <taxon>Pseudomonadota</taxon>
        <taxon>Gammaproteobacteria</taxon>
        <taxon>Enterobacterales</taxon>
        <taxon>Erwiniaceae</taxon>
        <taxon>Pantoea</taxon>
    </lineage>
</organism>
<dbReference type="PANTHER" id="PTHR10996:SF283">
    <property type="entry name" value="GLYOXYLATE_HYDROXYPYRUVATE REDUCTASE B"/>
    <property type="match status" value="1"/>
</dbReference>
<dbReference type="GO" id="GO:0030267">
    <property type="term" value="F:glyoxylate reductase (NADPH) activity"/>
    <property type="evidence" value="ECO:0007669"/>
    <property type="project" value="TreeGrafter"/>
</dbReference>
<comment type="caution">
    <text evidence="7">The sequence shown here is derived from an EMBL/GenBank/DDBJ whole genome shotgun (WGS) entry which is preliminary data.</text>
</comment>
<dbReference type="Gene3D" id="3.40.50.720">
    <property type="entry name" value="NAD(P)-binding Rossmann-like Domain"/>
    <property type="match status" value="2"/>
</dbReference>
<dbReference type="SUPFAM" id="SSF51735">
    <property type="entry name" value="NAD(P)-binding Rossmann-fold domains"/>
    <property type="match status" value="1"/>
</dbReference>
<dbReference type="AlphaFoldDB" id="A0A0B1R4J0"/>
<evidence type="ECO:0000259" key="6">
    <source>
        <dbReference type="Pfam" id="PF02826"/>
    </source>
</evidence>
<reference evidence="7 8" key="1">
    <citation type="submission" date="2014-11" db="EMBL/GenBank/DDBJ databases">
        <title>Genome sequencing of Pantoea rodasii ND03.</title>
        <authorList>
            <person name="Muhamad Yunos N.Y."/>
            <person name="Chan K.-G."/>
        </authorList>
    </citation>
    <scope>NUCLEOTIDE SEQUENCE [LARGE SCALE GENOMIC DNA]</scope>
    <source>
        <strain evidence="7 8">ND03</strain>
    </source>
</reference>
<keyword evidence="3" id="KW-0520">NAD</keyword>
<comment type="similarity">
    <text evidence="4">Belongs to the D-isomer specific 2-hydroxyacid dehydrogenase family.</text>
</comment>
<accession>A0A0B1R4J0</accession>
<gene>
    <name evidence="7" type="ORF">QU24_21180</name>
</gene>
<evidence type="ECO:0000256" key="3">
    <source>
        <dbReference type="ARBA" id="ARBA00023027"/>
    </source>
</evidence>
<dbReference type="Pfam" id="PF02826">
    <property type="entry name" value="2-Hacid_dh_C"/>
    <property type="match status" value="1"/>
</dbReference>
<dbReference type="GO" id="GO:0051287">
    <property type="term" value="F:NAD binding"/>
    <property type="evidence" value="ECO:0007669"/>
    <property type="project" value="InterPro"/>
</dbReference>
<evidence type="ECO:0000313" key="8">
    <source>
        <dbReference type="Proteomes" id="UP000030853"/>
    </source>
</evidence>
<proteinExistence type="inferred from homology"/>
<dbReference type="GO" id="GO:0005829">
    <property type="term" value="C:cytosol"/>
    <property type="evidence" value="ECO:0007669"/>
    <property type="project" value="TreeGrafter"/>
</dbReference>
<dbReference type="PANTHER" id="PTHR10996">
    <property type="entry name" value="2-HYDROXYACID DEHYDROGENASE-RELATED"/>
    <property type="match status" value="1"/>
</dbReference>
<feature type="domain" description="D-isomer specific 2-hydroxyacid dehydrogenase catalytic" evidence="5">
    <location>
        <begin position="10"/>
        <end position="312"/>
    </location>
</feature>
<dbReference type="InterPro" id="IPR036291">
    <property type="entry name" value="NAD(P)-bd_dom_sf"/>
</dbReference>
<evidence type="ECO:0000313" key="7">
    <source>
        <dbReference type="EMBL" id="KHJ66102.1"/>
    </source>
</evidence>